<evidence type="ECO:0000313" key="7">
    <source>
        <dbReference type="EMBL" id="KAK3600002.1"/>
    </source>
</evidence>
<comment type="subcellular location">
    <subcellularLocation>
        <location evidence="1">Membrane</location>
        <topology evidence="1">Multi-pass membrane protein</topology>
    </subcellularLocation>
</comment>
<comment type="caution">
    <text evidence="7">The sequence shown here is derived from an EMBL/GenBank/DDBJ whole genome shotgun (WGS) entry which is preliminary data.</text>
</comment>
<evidence type="ECO:0000256" key="1">
    <source>
        <dbReference type="ARBA" id="ARBA00004141"/>
    </source>
</evidence>
<dbReference type="InterPro" id="IPR037272">
    <property type="entry name" value="SNS_sf"/>
</dbReference>
<dbReference type="GO" id="GO:0042995">
    <property type="term" value="C:cell projection"/>
    <property type="evidence" value="ECO:0007669"/>
    <property type="project" value="TreeGrafter"/>
</dbReference>
<name>A0AAE0W4B7_9BIVA</name>
<feature type="transmembrane region" description="Helical" evidence="6">
    <location>
        <begin position="101"/>
        <end position="123"/>
    </location>
</feature>
<dbReference type="PRINTS" id="PR00176">
    <property type="entry name" value="NANEUSMPORT"/>
</dbReference>
<dbReference type="SUPFAM" id="SSF161070">
    <property type="entry name" value="SNF-like"/>
    <property type="match status" value="1"/>
</dbReference>
<sequence>MVSEGGMYVFQLFDFYSASRIILVVAFFECVVVAYLYGINRFYDNLEMMFGFRLLPWMKLCWSFLTPLFTMGMFVLGAISYSEVEYKRKMMTYHYPTWAIAIGWMLASVSVIWIPIILIYKLITSKGSLTERFCDTVKPHLRHHQLRHREDLTHIHLVRNKAGANEESINSDAIQINSFLLVKK</sequence>
<evidence type="ECO:0000256" key="2">
    <source>
        <dbReference type="ARBA" id="ARBA00022448"/>
    </source>
</evidence>
<keyword evidence="4 6" id="KW-1133">Transmembrane helix</keyword>
<dbReference type="EMBL" id="JAEAOA010000768">
    <property type="protein sequence ID" value="KAK3600002.1"/>
    <property type="molecule type" value="Genomic_DNA"/>
</dbReference>
<evidence type="ECO:0000313" key="8">
    <source>
        <dbReference type="Proteomes" id="UP001195483"/>
    </source>
</evidence>
<reference evidence="7" key="1">
    <citation type="journal article" date="2021" name="Genome Biol. Evol.">
        <title>A High-Quality Reference Genome for a Parasitic Bivalve with Doubly Uniparental Inheritance (Bivalvia: Unionida).</title>
        <authorList>
            <person name="Smith C.H."/>
        </authorList>
    </citation>
    <scope>NUCLEOTIDE SEQUENCE</scope>
    <source>
        <strain evidence="7">CHS0354</strain>
    </source>
</reference>
<gene>
    <name evidence="7" type="ORF">CHS0354_012662</name>
</gene>
<keyword evidence="3 6" id="KW-0812">Transmembrane</keyword>
<keyword evidence="5 6" id="KW-0472">Membrane</keyword>
<reference evidence="7" key="2">
    <citation type="journal article" date="2021" name="Genome Biol. Evol.">
        <title>Developing a high-quality reference genome for a parasitic bivalve with doubly uniparental inheritance (Bivalvia: Unionida).</title>
        <authorList>
            <person name="Smith C.H."/>
        </authorList>
    </citation>
    <scope>NUCLEOTIDE SEQUENCE</scope>
    <source>
        <strain evidence="7">CHS0354</strain>
        <tissue evidence="7">Mantle</tissue>
    </source>
</reference>
<dbReference type="Pfam" id="PF00209">
    <property type="entry name" value="SNF"/>
    <property type="match status" value="1"/>
</dbReference>
<feature type="transmembrane region" description="Helical" evidence="6">
    <location>
        <begin position="20"/>
        <end position="39"/>
    </location>
</feature>
<dbReference type="AlphaFoldDB" id="A0AAE0W4B7"/>
<evidence type="ECO:0000256" key="3">
    <source>
        <dbReference type="ARBA" id="ARBA00022692"/>
    </source>
</evidence>
<evidence type="ECO:0000256" key="6">
    <source>
        <dbReference type="SAM" id="Phobius"/>
    </source>
</evidence>
<protein>
    <submittedName>
        <fullName evidence="7">Uncharacterized protein</fullName>
    </submittedName>
</protein>
<reference evidence="7" key="3">
    <citation type="submission" date="2023-05" db="EMBL/GenBank/DDBJ databases">
        <authorList>
            <person name="Smith C.H."/>
        </authorList>
    </citation>
    <scope>NUCLEOTIDE SEQUENCE</scope>
    <source>
        <strain evidence="7">CHS0354</strain>
        <tissue evidence="7">Mantle</tissue>
    </source>
</reference>
<proteinExistence type="predicted"/>
<accession>A0AAE0W4B7</accession>
<dbReference type="Proteomes" id="UP001195483">
    <property type="component" value="Unassembled WGS sequence"/>
</dbReference>
<feature type="transmembrane region" description="Helical" evidence="6">
    <location>
        <begin position="60"/>
        <end position="81"/>
    </location>
</feature>
<keyword evidence="8" id="KW-1185">Reference proteome</keyword>
<dbReference type="GO" id="GO:0005886">
    <property type="term" value="C:plasma membrane"/>
    <property type="evidence" value="ECO:0007669"/>
    <property type="project" value="TreeGrafter"/>
</dbReference>
<organism evidence="7 8">
    <name type="scientific">Potamilus streckersoni</name>
    <dbReference type="NCBI Taxonomy" id="2493646"/>
    <lineage>
        <taxon>Eukaryota</taxon>
        <taxon>Metazoa</taxon>
        <taxon>Spiralia</taxon>
        <taxon>Lophotrochozoa</taxon>
        <taxon>Mollusca</taxon>
        <taxon>Bivalvia</taxon>
        <taxon>Autobranchia</taxon>
        <taxon>Heteroconchia</taxon>
        <taxon>Palaeoheterodonta</taxon>
        <taxon>Unionida</taxon>
        <taxon>Unionoidea</taxon>
        <taxon>Unionidae</taxon>
        <taxon>Ambleminae</taxon>
        <taxon>Lampsilini</taxon>
        <taxon>Potamilus</taxon>
    </lineage>
</organism>
<evidence type="ECO:0000256" key="4">
    <source>
        <dbReference type="ARBA" id="ARBA00022989"/>
    </source>
</evidence>
<dbReference type="PANTHER" id="PTHR11616">
    <property type="entry name" value="SODIUM/CHLORIDE DEPENDENT TRANSPORTER"/>
    <property type="match status" value="1"/>
</dbReference>
<dbReference type="GO" id="GO:0005332">
    <property type="term" value="F:gamma-aminobutyric acid:sodium:chloride symporter activity"/>
    <property type="evidence" value="ECO:0007669"/>
    <property type="project" value="TreeGrafter"/>
</dbReference>
<dbReference type="InterPro" id="IPR000175">
    <property type="entry name" value="Na/ntran_symport"/>
</dbReference>
<keyword evidence="2" id="KW-0813">Transport</keyword>
<dbReference type="PANTHER" id="PTHR11616:SF289">
    <property type="entry name" value="TRANSPORTER"/>
    <property type="match status" value="1"/>
</dbReference>
<dbReference type="PROSITE" id="PS50267">
    <property type="entry name" value="NA_NEUROTRAN_SYMP_3"/>
    <property type="match status" value="1"/>
</dbReference>
<evidence type="ECO:0000256" key="5">
    <source>
        <dbReference type="ARBA" id="ARBA00023136"/>
    </source>
</evidence>